<protein>
    <submittedName>
        <fullName evidence="1">Uncharacterized protein</fullName>
    </submittedName>
</protein>
<proteinExistence type="predicted"/>
<dbReference type="Gene3D" id="2.160.20.20">
    <property type="match status" value="2"/>
</dbReference>
<name>A0A5C5ZV08_9BACT</name>
<dbReference type="PROSITE" id="PS00018">
    <property type="entry name" value="EF_HAND_1"/>
    <property type="match status" value="1"/>
</dbReference>
<gene>
    <name evidence="1" type="ORF">Mal64_13440</name>
</gene>
<reference evidence="1 2" key="1">
    <citation type="submission" date="2019-02" db="EMBL/GenBank/DDBJ databases">
        <title>Deep-cultivation of Planctomycetes and their phenomic and genomic characterization uncovers novel biology.</title>
        <authorList>
            <person name="Wiegand S."/>
            <person name="Jogler M."/>
            <person name="Boedeker C."/>
            <person name="Pinto D."/>
            <person name="Vollmers J."/>
            <person name="Rivas-Marin E."/>
            <person name="Kohn T."/>
            <person name="Peeters S.H."/>
            <person name="Heuer A."/>
            <person name="Rast P."/>
            <person name="Oberbeckmann S."/>
            <person name="Bunk B."/>
            <person name="Jeske O."/>
            <person name="Meyerdierks A."/>
            <person name="Storesund J.E."/>
            <person name="Kallscheuer N."/>
            <person name="Luecker S."/>
            <person name="Lage O.M."/>
            <person name="Pohl T."/>
            <person name="Merkel B.J."/>
            <person name="Hornburger P."/>
            <person name="Mueller R.-W."/>
            <person name="Bruemmer F."/>
            <person name="Labrenz M."/>
            <person name="Spormann A.M."/>
            <person name="Op Den Camp H."/>
            <person name="Overmann J."/>
            <person name="Amann R."/>
            <person name="Jetten M.S.M."/>
            <person name="Mascher T."/>
            <person name="Medema M.H."/>
            <person name="Devos D.P."/>
            <person name="Kaster A.-K."/>
            <person name="Ovreas L."/>
            <person name="Rohde M."/>
            <person name="Galperin M.Y."/>
            <person name="Jogler C."/>
        </authorList>
    </citation>
    <scope>NUCLEOTIDE SEQUENCE [LARGE SCALE GENOMIC DNA]</scope>
    <source>
        <strain evidence="1 2">Mal64</strain>
    </source>
</reference>
<sequence length="828" mass="83905">MTISTQPLSSNSRLHGVCLLLARSACGIILAMPLLADAQTIPSGIINVPPSQIGDNQSIGSNTTVNILSGGSVGSGFTAGAVDGNDTDVEVNIDGGEIGYGLVANGNSVVNLFDGQADTIYVKSGARLNLFDGAATAVYVDSGGVFNLAGGGVSTIQMSSGSQVNISGGLIGDTRLNSAMTFLGGEFRFNGVPVGGGPLTIGSGDLLSGTLEDGGVFAHAGAYPATVTLGETNTPAIDLTPIVIDAPGAVVTSLREGQSLTVKQGGSLNESDHKDLVAVGADIQVEGGTAHNHYTIIDTEMTVTGGQAESIRALYGSVLNISGGGVGYRSAAHEGSTVNISGGEIAFDFNAYHGSTVNLSGGIIGDRFSNVDGGQVTIYGGDFQLNGSAFQQGVASVNKGDVLTGVFADGTAFIFWGKTFGDSLTDVSIVQASLPELDSTPIQVDSANAPTSLRPGQTMNLLPGGVLSSDFSAVDATIHMSGGETRRLETARSTLHLSGGSIGSLYSVAGDTIAIEGTHIYNLSTHQGSRVTMTSGVIGYGSNAYDGSTLNIKGGTVEPYFDAESGSVVNISGGTFGDQFGANYGSQVNISGGQFGSVFAGSNSDLNLSGGEFDQVVALSSSELDISGGAIEVFDANLGSVVNIAGGEFGADFDALSTSRLNFYGIAFALDGLPIAGLSLGGTIEVTDRNKTLSGVLLDGSPFSIELNTSGAASDSVISNRAVLMLNLLEPVLLPGDFNGDGSVDAADFTVWRDHLGDGDESAIAHSGNGLGGVDMADYDLWVANFGASLADFAQATAAPEPGGLLLFLLAALSCARQRVFSHPHGRR</sequence>
<organism evidence="1 2">
    <name type="scientific">Pseudobythopirellula maris</name>
    <dbReference type="NCBI Taxonomy" id="2527991"/>
    <lineage>
        <taxon>Bacteria</taxon>
        <taxon>Pseudomonadati</taxon>
        <taxon>Planctomycetota</taxon>
        <taxon>Planctomycetia</taxon>
        <taxon>Pirellulales</taxon>
        <taxon>Lacipirellulaceae</taxon>
        <taxon>Pseudobythopirellula</taxon>
    </lineage>
</organism>
<dbReference type="InterPro" id="IPR012332">
    <property type="entry name" value="Autotransporter_pectin_lyase_C"/>
</dbReference>
<evidence type="ECO:0000313" key="2">
    <source>
        <dbReference type="Proteomes" id="UP000315440"/>
    </source>
</evidence>
<comment type="caution">
    <text evidence="1">The sequence shown here is derived from an EMBL/GenBank/DDBJ whole genome shotgun (WGS) entry which is preliminary data.</text>
</comment>
<dbReference type="RefSeq" id="WP_391570401.1">
    <property type="nucleotide sequence ID" value="NZ_SJPQ01000001.1"/>
</dbReference>
<dbReference type="Proteomes" id="UP000315440">
    <property type="component" value="Unassembled WGS sequence"/>
</dbReference>
<dbReference type="EMBL" id="SJPQ01000001">
    <property type="protein sequence ID" value="TWT90945.1"/>
    <property type="molecule type" value="Genomic_DNA"/>
</dbReference>
<dbReference type="AlphaFoldDB" id="A0A5C5ZV08"/>
<dbReference type="InterPro" id="IPR018247">
    <property type="entry name" value="EF_Hand_1_Ca_BS"/>
</dbReference>
<keyword evidence="2" id="KW-1185">Reference proteome</keyword>
<accession>A0A5C5ZV08</accession>
<evidence type="ECO:0000313" key="1">
    <source>
        <dbReference type="EMBL" id="TWT90945.1"/>
    </source>
</evidence>